<evidence type="ECO:0000256" key="1">
    <source>
        <dbReference type="SAM" id="MobiDB-lite"/>
    </source>
</evidence>
<organism evidence="2">
    <name type="scientific">Anguilla anguilla</name>
    <name type="common">European freshwater eel</name>
    <name type="synonym">Muraena anguilla</name>
    <dbReference type="NCBI Taxonomy" id="7936"/>
    <lineage>
        <taxon>Eukaryota</taxon>
        <taxon>Metazoa</taxon>
        <taxon>Chordata</taxon>
        <taxon>Craniata</taxon>
        <taxon>Vertebrata</taxon>
        <taxon>Euteleostomi</taxon>
        <taxon>Actinopterygii</taxon>
        <taxon>Neopterygii</taxon>
        <taxon>Teleostei</taxon>
        <taxon>Anguilliformes</taxon>
        <taxon>Anguillidae</taxon>
        <taxon>Anguilla</taxon>
    </lineage>
</organism>
<dbReference type="AlphaFoldDB" id="A0A0E9QFR3"/>
<proteinExistence type="predicted"/>
<evidence type="ECO:0000313" key="2">
    <source>
        <dbReference type="EMBL" id="JAH15716.1"/>
    </source>
</evidence>
<reference evidence="2" key="1">
    <citation type="submission" date="2014-11" db="EMBL/GenBank/DDBJ databases">
        <authorList>
            <person name="Amaro Gonzalez C."/>
        </authorList>
    </citation>
    <scope>NUCLEOTIDE SEQUENCE</scope>
</reference>
<protein>
    <submittedName>
        <fullName evidence="2">Uncharacterized protein</fullName>
    </submittedName>
</protein>
<feature type="region of interest" description="Disordered" evidence="1">
    <location>
        <begin position="1"/>
        <end position="23"/>
    </location>
</feature>
<name>A0A0E9QFR3_ANGAN</name>
<dbReference type="EMBL" id="GBXM01092861">
    <property type="protein sequence ID" value="JAH15716.1"/>
    <property type="molecule type" value="Transcribed_RNA"/>
</dbReference>
<reference evidence="2" key="2">
    <citation type="journal article" date="2015" name="Fish Shellfish Immunol.">
        <title>Early steps in the European eel (Anguilla anguilla)-Vibrio vulnificus interaction in the gills: Role of the RtxA13 toxin.</title>
        <authorList>
            <person name="Callol A."/>
            <person name="Pajuelo D."/>
            <person name="Ebbesson L."/>
            <person name="Teles M."/>
            <person name="MacKenzie S."/>
            <person name="Amaro C."/>
        </authorList>
    </citation>
    <scope>NUCLEOTIDE SEQUENCE</scope>
</reference>
<sequence>MAEGKETSSGGELHGFPVPSGEIPKCFYFTLIPPEF</sequence>
<accession>A0A0E9QFR3</accession>